<keyword evidence="1" id="KW-1133">Transmembrane helix</keyword>
<keyword evidence="1" id="KW-0812">Transmembrane</keyword>
<name>A0A918FG31_9DEIO</name>
<dbReference type="Proteomes" id="UP000603865">
    <property type="component" value="Unassembled WGS sequence"/>
</dbReference>
<evidence type="ECO:0000313" key="3">
    <source>
        <dbReference type="Proteomes" id="UP000603865"/>
    </source>
</evidence>
<feature type="transmembrane region" description="Helical" evidence="1">
    <location>
        <begin position="9"/>
        <end position="31"/>
    </location>
</feature>
<feature type="transmembrane region" description="Helical" evidence="1">
    <location>
        <begin position="82"/>
        <end position="103"/>
    </location>
</feature>
<feature type="transmembrane region" description="Helical" evidence="1">
    <location>
        <begin position="182"/>
        <end position="202"/>
    </location>
</feature>
<accession>A0A918FG31</accession>
<dbReference type="RefSeq" id="WP_189093430.1">
    <property type="nucleotide sequence ID" value="NZ_BMQL01000069.1"/>
</dbReference>
<keyword evidence="3" id="KW-1185">Reference proteome</keyword>
<organism evidence="2 3">
    <name type="scientific">Deinococcus ruber</name>
    <dbReference type="NCBI Taxonomy" id="1848197"/>
    <lineage>
        <taxon>Bacteria</taxon>
        <taxon>Thermotogati</taxon>
        <taxon>Deinococcota</taxon>
        <taxon>Deinococci</taxon>
        <taxon>Deinococcales</taxon>
        <taxon>Deinococcaceae</taxon>
        <taxon>Deinococcus</taxon>
    </lineage>
</organism>
<sequence length="214" mass="23163">MNSPRISPLVALVGLWVRLGSIAALTVYVFLDSTSDPFSRIDALASAVLTLLWTLLMGVYLRGGNVLPTDPRRVWLTWLYPWLIAFEGAVWSLYTFTVLLGALPDANPIALFVVISVWGASVAVNFLMFAVSLRVIGHPEDTTGRAQFTELLNWAAALAAANTVMNVVRLGGTPGPSPSDQIAFGLQGVVEVAALLLLRWALKEQDRGRDTQAT</sequence>
<reference evidence="2" key="2">
    <citation type="submission" date="2020-09" db="EMBL/GenBank/DDBJ databases">
        <authorList>
            <person name="Sun Q."/>
            <person name="Ohkuma M."/>
        </authorList>
    </citation>
    <scope>NUCLEOTIDE SEQUENCE</scope>
    <source>
        <strain evidence="2">JCM 31311</strain>
    </source>
</reference>
<feature type="transmembrane region" description="Helical" evidence="1">
    <location>
        <begin position="109"/>
        <end position="131"/>
    </location>
</feature>
<feature type="transmembrane region" description="Helical" evidence="1">
    <location>
        <begin position="151"/>
        <end position="170"/>
    </location>
</feature>
<evidence type="ECO:0000256" key="1">
    <source>
        <dbReference type="SAM" id="Phobius"/>
    </source>
</evidence>
<dbReference type="EMBL" id="BMQL01000069">
    <property type="protein sequence ID" value="GGR35631.1"/>
    <property type="molecule type" value="Genomic_DNA"/>
</dbReference>
<evidence type="ECO:0000313" key="2">
    <source>
        <dbReference type="EMBL" id="GGR35631.1"/>
    </source>
</evidence>
<protein>
    <submittedName>
        <fullName evidence="2">Uncharacterized protein</fullName>
    </submittedName>
</protein>
<comment type="caution">
    <text evidence="2">The sequence shown here is derived from an EMBL/GenBank/DDBJ whole genome shotgun (WGS) entry which is preliminary data.</text>
</comment>
<gene>
    <name evidence="2" type="ORF">GCM10008957_51850</name>
</gene>
<keyword evidence="1" id="KW-0472">Membrane</keyword>
<reference evidence="2" key="1">
    <citation type="journal article" date="2014" name="Int. J. Syst. Evol. Microbiol.">
        <title>Complete genome sequence of Corynebacterium casei LMG S-19264T (=DSM 44701T), isolated from a smear-ripened cheese.</title>
        <authorList>
            <consortium name="US DOE Joint Genome Institute (JGI-PGF)"/>
            <person name="Walter F."/>
            <person name="Albersmeier A."/>
            <person name="Kalinowski J."/>
            <person name="Ruckert C."/>
        </authorList>
    </citation>
    <scope>NUCLEOTIDE SEQUENCE</scope>
    <source>
        <strain evidence="2">JCM 31311</strain>
    </source>
</reference>
<feature type="transmembrane region" description="Helical" evidence="1">
    <location>
        <begin position="43"/>
        <end position="61"/>
    </location>
</feature>
<proteinExistence type="predicted"/>
<dbReference type="AlphaFoldDB" id="A0A918FG31"/>